<feature type="transmembrane region" description="Helical" evidence="2">
    <location>
        <begin position="279"/>
        <end position="297"/>
    </location>
</feature>
<sequence>MAILLRYKKIIVGFFSLIVLFGGVFAPVSFGLSENRAVTEKSVVYGEEPPQPRAAKDVSTDYKGLGCSLWDDNFIAKCSAVAALGVYMLSAMIFQAAGYIFDLILFFSVSDETMNQAFVGDAWGRVLSIANILFILVLVVIAISIILDVGAFKSRELIAKVLFIALVINFSLFVSRTVIDAGNITALGFYDAINAPESKIDMTVYGVKVKAVSGGVASSFNPTNLINPESFNSWRAGFADNDFGAFIALAFIFLVGAAISLYAAYIFFMVAFLFVGRVAWLWILMIMSPLAFISWAVPKLGNYWSKWWSKLLSNAFCITVFMFILYIVLIIIGKDFFKSAFVDSSEQDTNFVFFVVVVVMQFMIVIKLLDLSLSETKDYCSDNGIGDDILKMAKGAVGLAGIATGGALLGAGAKRLGGSLMRGTAGRLAQDGAKLMEGKGMGTSAAGKLTLKTLRNVGDKKFGMKEGYKTRLDSMKKEHETYAKTLSNKKTIKTDEDVLDKEGKPTGEKKMISAQEQYYKKLEKERPVKSWTKAAAVTTAETVAAAATGGASLLLTRPIVGYVRSKRKAGVTAVEDKKKKVEADAKIREQRAEVAKLEQEKKRIEEIRKSAQKEASSLSKKSTMKDAQGNPLERDKTDAEKTADQAAYDKADKDYQEASVKVDEVKDKIKKMQDEKNPPKK</sequence>
<keyword evidence="2" id="KW-0472">Membrane</keyword>
<evidence type="ECO:0000256" key="1">
    <source>
        <dbReference type="SAM" id="MobiDB-lite"/>
    </source>
</evidence>
<dbReference type="EMBL" id="MFAD01000012">
    <property type="protein sequence ID" value="OGD70572.1"/>
    <property type="molecule type" value="Genomic_DNA"/>
</dbReference>
<feature type="transmembrane region" description="Helical" evidence="2">
    <location>
        <begin position="312"/>
        <end position="331"/>
    </location>
</feature>
<keyword evidence="2" id="KW-0812">Transmembrane</keyword>
<protein>
    <recommendedName>
        <fullName evidence="5">TrbL/VirB6 plasmid conjugal transfer protein</fullName>
    </recommendedName>
</protein>
<accession>A0A1F5ET50</accession>
<evidence type="ECO:0000313" key="4">
    <source>
        <dbReference type="Proteomes" id="UP000186545"/>
    </source>
</evidence>
<keyword evidence="2" id="KW-1133">Transmembrane helix</keyword>
<reference evidence="3 4" key="1">
    <citation type="journal article" date="2016" name="Nat. Commun.">
        <title>Thousands of microbial genomes shed light on interconnected biogeochemical processes in an aquifer system.</title>
        <authorList>
            <person name="Anantharaman K."/>
            <person name="Brown C.T."/>
            <person name="Hug L.A."/>
            <person name="Sharon I."/>
            <person name="Castelle C.J."/>
            <person name="Probst A.J."/>
            <person name="Thomas B.C."/>
            <person name="Singh A."/>
            <person name="Wilkins M.J."/>
            <person name="Karaoz U."/>
            <person name="Brodie E.L."/>
            <person name="Williams K.H."/>
            <person name="Hubbard S.S."/>
            <person name="Banfield J.F."/>
        </authorList>
    </citation>
    <scope>NUCLEOTIDE SEQUENCE [LARGE SCALE GENOMIC DNA]</scope>
</reference>
<proteinExistence type="predicted"/>
<dbReference type="AlphaFoldDB" id="A0A1F5ET50"/>
<feature type="compositionally biased region" description="Basic and acidic residues" evidence="1">
    <location>
        <begin position="632"/>
        <end position="681"/>
    </location>
</feature>
<feature type="region of interest" description="Disordered" evidence="1">
    <location>
        <begin position="607"/>
        <end position="681"/>
    </location>
</feature>
<evidence type="ECO:0008006" key="5">
    <source>
        <dbReference type="Google" id="ProtNLM"/>
    </source>
</evidence>
<evidence type="ECO:0000313" key="3">
    <source>
        <dbReference type="EMBL" id="OGD70572.1"/>
    </source>
</evidence>
<comment type="caution">
    <text evidence="3">The sequence shown here is derived from an EMBL/GenBank/DDBJ whole genome shotgun (WGS) entry which is preliminary data.</text>
</comment>
<gene>
    <name evidence="3" type="ORF">A3I18_02080</name>
</gene>
<feature type="transmembrane region" description="Helical" evidence="2">
    <location>
        <begin position="84"/>
        <end position="109"/>
    </location>
</feature>
<feature type="transmembrane region" description="Helical" evidence="2">
    <location>
        <begin position="12"/>
        <end position="32"/>
    </location>
</feature>
<organism evidence="3 4">
    <name type="scientific">Candidatus Campbellbacteria bacterium RIFCSPLOWO2_02_FULL_35_11</name>
    <dbReference type="NCBI Taxonomy" id="1797581"/>
    <lineage>
        <taxon>Bacteria</taxon>
        <taxon>Candidatus Campbelliibacteriota</taxon>
    </lineage>
</organism>
<dbReference type="Proteomes" id="UP000186545">
    <property type="component" value="Unassembled WGS sequence"/>
</dbReference>
<evidence type="ECO:0000256" key="2">
    <source>
        <dbReference type="SAM" id="Phobius"/>
    </source>
</evidence>
<name>A0A1F5ET50_9BACT</name>
<feature type="transmembrane region" description="Helical" evidence="2">
    <location>
        <begin position="129"/>
        <end position="149"/>
    </location>
</feature>
<feature type="transmembrane region" description="Helical" evidence="2">
    <location>
        <begin position="351"/>
        <end position="369"/>
    </location>
</feature>
<feature type="transmembrane region" description="Helical" evidence="2">
    <location>
        <begin position="243"/>
        <end position="267"/>
    </location>
</feature>
<feature type="transmembrane region" description="Helical" evidence="2">
    <location>
        <begin position="389"/>
        <end position="412"/>
    </location>
</feature>
<feature type="transmembrane region" description="Helical" evidence="2">
    <location>
        <begin position="161"/>
        <end position="179"/>
    </location>
</feature>